<dbReference type="Proteomes" id="UP001186041">
    <property type="component" value="Unassembled WGS sequence"/>
</dbReference>
<protein>
    <submittedName>
        <fullName evidence="1">Uncharacterized protein</fullName>
    </submittedName>
</protein>
<evidence type="ECO:0000313" key="1">
    <source>
        <dbReference type="EMBL" id="MDV7292366.1"/>
    </source>
</evidence>
<reference evidence="1" key="1">
    <citation type="submission" date="2023-10" db="EMBL/GenBank/DDBJ databases">
        <title>Mycolicibacterium fortuitum clinical isolates causing pulmonary infections in humans.</title>
        <authorList>
            <person name="Mejia-Ponce P.M."/>
            <person name="Zenteno-Cuevas R."/>
            <person name="Licona-Cassani C."/>
        </authorList>
    </citation>
    <scope>NUCLEOTIDE SEQUENCE</scope>
    <source>
        <strain evidence="1">M8</strain>
    </source>
</reference>
<evidence type="ECO:0000313" key="2">
    <source>
        <dbReference type="Proteomes" id="UP001186041"/>
    </source>
</evidence>
<gene>
    <name evidence="1" type="ORF">R4485_19525</name>
</gene>
<dbReference type="EMBL" id="JAWLVV010000017">
    <property type="protein sequence ID" value="MDV7292366.1"/>
    <property type="molecule type" value="Genomic_DNA"/>
</dbReference>
<accession>A0AAE4VDH6</accession>
<comment type="caution">
    <text evidence="1">The sequence shown here is derived from an EMBL/GenBank/DDBJ whole genome shotgun (WGS) entry which is preliminary data.</text>
</comment>
<name>A0AAE4VDH6_MYCFO</name>
<organism evidence="1 2">
    <name type="scientific">Mycolicibacterium fortuitum</name>
    <name type="common">Mycobacterium fortuitum</name>
    <dbReference type="NCBI Taxonomy" id="1766"/>
    <lineage>
        <taxon>Bacteria</taxon>
        <taxon>Bacillati</taxon>
        <taxon>Actinomycetota</taxon>
        <taxon>Actinomycetes</taxon>
        <taxon>Mycobacteriales</taxon>
        <taxon>Mycobacteriaceae</taxon>
        <taxon>Mycolicibacterium</taxon>
    </lineage>
</organism>
<sequence length="75" mass="8044">MNATETIAKIKSLPALPTVIAADVLHAQGYAPTADERAAITAHAEFFETMGMPRTVNIKVVDFGNIHIGNLAFYS</sequence>
<dbReference type="AlphaFoldDB" id="A0AAE4VDH6"/>
<proteinExistence type="predicted"/>
<dbReference type="RefSeq" id="WP_214399050.1">
    <property type="nucleotide sequence ID" value="NZ_JAWLVK010000018.1"/>
</dbReference>